<evidence type="ECO:0000313" key="2">
    <source>
        <dbReference type="Proteomes" id="UP001465755"/>
    </source>
</evidence>
<sequence length="433" mass="48627">MVQSTVRQTRGGYMHRIGDNLLTAKQVLQSNTLATSLAQMLLNDSQQDRAALEAVIEDRTVVKDSTKDAEQELADLAQQHAKTQADIEVLHKAAKDLQDSYDIAANNLHTKLSAMGTYNTPGDRAILQDPPTVWDKNEVTIEGSLNRVKQSEGHFQEIAALLKTTTALLEKIKKNVTDSIKLHRKHADIRERMQQLQDPNPTQYLLDWDNKKVAEPYQGMVFRTAGQRVIRGLQITVVEKMHQGKWVPWVGIGPSSINGAGYGLYALRPFNSLEQIGLYLGKLLSFAEVADILARLHDGRTTLREQATCYGIGYICPDKRTIQVDGAQRPQSNDEQLRDFGCLVYDTTKFSWPGCYAHVANTALRNDRTVNATVTPDGRLRVKRGKAIRALDDPTSPVADSEILWFYGKDYVAEMRQHHLQGCDWRPNKAPRI</sequence>
<dbReference type="AlphaFoldDB" id="A0AAW1PQG6"/>
<name>A0AAW1PQG6_9CHLO</name>
<dbReference type="Proteomes" id="UP001465755">
    <property type="component" value="Unassembled WGS sequence"/>
</dbReference>
<dbReference type="SUPFAM" id="SSF82199">
    <property type="entry name" value="SET domain"/>
    <property type="match status" value="1"/>
</dbReference>
<organism evidence="1 2">
    <name type="scientific">Symbiochloris irregularis</name>
    <dbReference type="NCBI Taxonomy" id="706552"/>
    <lineage>
        <taxon>Eukaryota</taxon>
        <taxon>Viridiplantae</taxon>
        <taxon>Chlorophyta</taxon>
        <taxon>core chlorophytes</taxon>
        <taxon>Trebouxiophyceae</taxon>
        <taxon>Trebouxiales</taxon>
        <taxon>Trebouxiaceae</taxon>
        <taxon>Symbiochloris</taxon>
    </lineage>
</organism>
<gene>
    <name evidence="1" type="ORF">WJX73_002342</name>
</gene>
<dbReference type="InterPro" id="IPR046341">
    <property type="entry name" value="SET_dom_sf"/>
</dbReference>
<evidence type="ECO:0000313" key="1">
    <source>
        <dbReference type="EMBL" id="KAK9810853.1"/>
    </source>
</evidence>
<dbReference type="EMBL" id="JALJOQ010000013">
    <property type="protein sequence ID" value="KAK9810853.1"/>
    <property type="molecule type" value="Genomic_DNA"/>
</dbReference>
<keyword evidence="2" id="KW-1185">Reference proteome</keyword>
<protein>
    <recommendedName>
        <fullName evidence="3">SET domain-containing protein</fullName>
    </recommendedName>
</protein>
<comment type="caution">
    <text evidence="1">The sequence shown here is derived from an EMBL/GenBank/DDBJ whole genome shotgun (WGS) entry which is preliminary data.</text>
</comment>
<accession>A0AAW1PQG6</accession>
<reference evidence="1 2" key="1">
    <citation type="journal article" date="2024" name="Nat. Commun.">
        <title>Phylogenomics reveals the evolutionary origins of lichenization in chlorophyte algae.</title>
        <authorList>
            <person name="Puginier C."/>
            <person name="Libourel C."/>
            <person name="Otte J."/>
            <person name="Skaloud P."/>
            <person name="Haon M."/>
            <person name="Grisel S."/>
            <person name="Petersen M."/>
            <person name="Berrin J.G."/>
            <person name="Delaux P.M."/>
            <person name="Dal Grande F."/>
            <person name="Keller J."/>
        </authorList>
    </citation>
    <scope>NUCLEOTIDE SEQUENCE [LARGE SCALE GENOMIC DNA]</scope>
    <source>
        <strain evidence="1 2">SAG 2036</strain>
    </source>
</reference>
<evidence type="ECO:0008006" key="3">
    <source>
        <dbReference type="Google" id="ProtNLM"/>
    </source>
</evidence>
<proteinExistence type="predicted"/>